<accession>A0ABY5S443</accession>
<dbReference type="InterPro" id="IPR029002">
    <property type="entry name" value="PLPC/GPLD1"/>
</dbReference>
<gene>
    <name evidence="2" type="ORF">L1F29_25030</name>
</gene>
<name>A0ABY5S443_9BACL</name>
<dbReference type="Pfam" id="PF00882">
    <property type="entry name" value="Zn_dep_PLPC"/>
    <property type="match status" value="1"/>
</dbReference>
<evidence type="ECO:0000259" key="1">
    <source>
        <dbReference type="Pfam" id="PF00882"/>
    </source>
</evidence>
<sequence>MPNIWTHFIFGQKVLQSLGEDAFLADDSHRRLFNMGCQGPDFLFYRHFLPWQRDKTMNKLGSEMHNRHCGHVMMDLLDAVCGRSASSSAPDRAVVYTLGFLLHHILDRNMHPYVFSRSGFRKWDHQRFEVIMDTLIARKLLGIETWRTEVWREINIKAEKLPETVVDAFEQVTAVYYDDLAPAVRREDWDASIRDMIHAQRLFHDPTGIRRKLTFGQIEPLVYKRELPPLDILNEAELPWLDPVDGKQAKTDSVWTLWDAAMEDGIRTVTAVLKWLREEEQPDSSSSSEKFSQRATSLREAAALEIGNLSYETGLPCDSGAAIRYEDPIWPDRVSSQISSR</sequence>
<dbReference type="EMBL" id="CP091430">
    <property type="protein sequence ID" value="UVI28681.1"/>
    <property type="molecule type" value="Genomic_DNA"/>
</dbReference>
<evidence type="ECO:0000313" key="2">
    <source>
        <dbReference type="EMBL" id="UVI28681.1"/>
    </source>
</evidence>
<proteinExistence type="predicted"/>
<keyword evidence="3" id="KW-1185">Reference proteome</keyword>
<protein>
    <submittedName>
        <fullName evidence="2">Zinc dependent phospholipase C family protein</fullName>
    </submittedName>
</protein>
<evidence type="ECO:0000313" key="3">
    <source>
        <dbReference type="Proteomes" id="UP001057877"/>
    </source>
</evidence>
<feature type="domain" description="Phospholipase C/D" evidence="1">
    <location>
        <begin position="6"/>
        <end position="168"/>
    </location>
</feature>
<reference evidence="2" key="1">
    <citation type="submission" date="2022-01" db="EMBL/GenBank/DDBJ databases">
        <title>Paenibacillus spongiae sp. nov., isolated from marine sponge.</title>
        <authorList>
            <person name="Li Z."/>
            <person name="Zhang M."/>
        </authorList>
    </citation>
    <scope>NUCLEOTIDE SEQUENCE</scope>
    <source>
        <strain evidence="2">PHS-Z3</strain>
    </source>
</reference>
<organism evidence="2 3">
    <name type="scientific">Paenibacillus spongiae</name>
    <dbReference type="NCBI Taxonomy" id="2909671"/>
    <lineage>
        <taxon>Bacteria</taxon>
        <taxon>Bacillati</taxon>
        <taxon>Bacillota</taxon>
        <taxon>Bacilli</taxon>
        <taxon>Bacillales</taxon>
        <taxon>Paenibacillaceae</taxon>
        <taxon>Paenibacillus</taxon>
    </lineage>
</organism>
<dbReference type="RefSeq" id="WP_258384769.1">
    <property type="nucleotide sequence ID" value="NZ_CP091430.1"/>
</dbReference>
<dbReference type="Proteomes" id="UP001057877">
    <property type="component" value="Chromosome"/>
</dbReference>